<accession>A0A381UVG9</accession>
<dbReference type="SUPFAM" id="SSF46785">
    <property type="entry name" value="Winged helix' DNA-binding domain"/>
    <property type="match status" value="1"/>
</dbReference>
<dbReference type="CDD" id="cd00090">
    <property type="entry name" value="HTH_ARSR"/>
    <property type="match status" value="1"/>
</dbReference>
<dbReference type="Pfam" id="PF01037">
    <property type="entry name" value="AsnC_trans_reg"/>
    <property type="match status" value="1"/>
</dbReference>
<name>A0A381UVG9_9ZZZZ</name>
<evidence type="ECO:0000256" key="1">
    <source>
        <dbReference type="ARBA" id="ARBA00023015"/>
    </source>
</evidence>
<dbReference type="PANTHER" id="PTHR30154">
    <property type="entry name" value="LEUCINE-RESPONSIVE REGULATORY PROTEIN"/>
    <property type="match status" value="1"/>
</dbReference>
<evidence type="ECO:0000313" key="5">
    <source>
        <dbReference type="EMBL" id="SVA31964.1"/>
    </source>
</evidence>
<evidence type="ECO:0000259" key="4">
    <source>
        <dbReference type="PROSITE" id="PS50956"/>
    </source>
</evidence>
<dbReference type="InterPro" id="IPR000485">
    <property type="entry name" value="AsnC-type_HTH_dom"/>
</dbReference>
<dbReference type="Pfam" id="PF13412">
    <property type="entry name" value="HTH_24"/>
    <property type="match status" value="1"/>
</dbReference>
<evidence type="ECO:0000256" key="3">
    <source>
        <dbReference type="ARBA" id="ARBA00023163"/>
    </source>
</evidence>
<dbReference type="InterPro" id="IPR019887">
    <property type="entry name" value="Tscrpt_reg_AsnC/Lrp_C"/>
</dbReference>
<keyword evidence="3" id="KW-0804">Transcription</keyword>
<dbReference type="InterPro" id="IPR011008">
    <property type="entry name" value="Dimeric_a/b-barrel"/>
</dbReference>
<dbReference type="EMBL" id="UINC01007197">
    <property type="protein sequence ID" value="SVA31964.1"/>
    <property type="molecule type" value="Genomic_DNA"/>
</dbReference>
<dbReference type="Gene3D" id="3.30.70.920">
    <property type="match status" value="1"/>
</dbReference>
<keyword evidence="2" id="KW-0238">DNA-binding</keyword>
<dbReference type="InterPro" id="IPR019888">
    <property type="entry name" value="Tscrpt_reg_AsnC-like"/>
</dbReference>
<evidence type="ECO:0000256" key="2">
    <source>
        <dbReference type="ARBA" id="ARBA00023125"/>
    </source>
</evidence>
<dbReference type="InterPro" id="IPR019885">
    <property type="entry name" value="Tscrpt_reg_HTH_AsnC-type_CS"/>
</dbReference>
<dbReference type="GO" id="GO:0043200">
    <property type="term" value="P:response to amino acid"/>
    <property type="evidence" value="ECO:0007669"/>
    <property type="project" value="TreeGrafter"/>
</dbReference>
<feature type="domain" description="HTH asnC-type" evidence="4">
    <location>
        <begin position="7"/>
        <end position="67"/>
    </location>
</feature>
<dbReference type="PRINTS" id="PR00033">
    <property type="entry name" value="HTHASNC"/>
</dbReference>
<dbReference type="GO" id="GO:0005829">
    <property type="term" value="C:cytosol"/>
    <property type="evidence" value="ECO:0007669"/>
    <property type="project" value="TreeGrafter"/>
</dbReference>
<gene>
    <name evidence="5" type="ORF">METZ01_LOCUS84818</name>
</gene>
<dbReference type="PROSITE" id="PS50956">
    <property type="entry name" value="HTH_ASNC_2"/>
    <property type="match status" value="1"/>
</dbReference>
<dbReference type="SUPFAM" id="SSF54909">
    <property type="entry name" value="Dimeric alpha+beta barrel"/>
    <property type="match status" value="1"/>
</dbReference>
<dbReference type="AlphaFoldDB" id="A0A381UVG9"/>
<dbReference type="SMART" id="SM00344">
    <property type="entry name" value="HTH_ASNC"/>
    <property type="match status" value="1"/>
</dbReference>
<proteinExistence type="predicted"/>
<keyword evidence="1" id="KW-0805">Transcription regulation</keyword>
<dbReference type="PROSITE" id="PS00519">
    <property type="entry name" value="HTH_ASNC_1"/>
    <property type="match status" value="1"/>
</dbReference>
<dbReference type="InterPro" id="IPR011991">
    <property type="entry name" value="ArsR-like_HTH"/>
</dbReference>
<dbReference type="GO" id="GO:0043565">
    <property type="term" value="F:sequence-specific DNA binding"/>
    <property type="evidence" value="ECO:0007669"/>
    <property type="project" value="InterPro"/>
</dbReference>
<dbReference type="PANTHER" id="PTHR30154:SF34">
    <property type="entry name" value="TRANSCRIPTIONAL REGULATOR AZLB"/>
    <property type="match status" value="1"/>
</dbReference>
<sequence>MLGHEWDKKDLRILDILQEQARISNSDLAQHVGLSPSPCWRRVRALEDAGVIQQYVALVSAKSVGLPINVFATVTLEKQIESALEAFEKSVAERPEVMECYLMTGEFDYLLRVVVPDLEAYEHFLLEHLTRIKGIASIKSSFSLKQVCYKTTLPLPH</sequence>
<dbReference type="InterPro" id="IPR036388">
    <property type="entry name" value="WH-like_DNA-bd_sf"/>
</dbReference>
<protein>
    <recommendedName>
        <fullName evidence="4">HTH asnC-type domain-containing protein</fullName>
    </recommendedName>
</protein>
<dbReference type="Gene3D" id="1.10.10.10">
    <property type="entry name" value="Winged helix-like DNA-binding domain superfamily/Winged helix DNA-binding domain"/>
    <property type="match status" value="1"/>
</dbReference>
<dbReference type="InterPro" id="IPR036390">
    <property type="entry name" value="WH_DNA-bd_sf"/>
</dbReference>
<organism evidence="5">
    <name type="scientific">marine metagenome</name>
    <dbReference type="NCBI Taxonomy" id="408172"/>
    <lineage>
        <taxon>unclassified sequences</taxon>
        <taxon>metagenomes</taxon>
        <taxon>ecological metagenomes</taxon>
    </lineage>
</organism>
<reference evidence="5" key="1">
    <citation type="submission" date="2018-05" db="EMBL/GenBank/DDBJ databases">
        <authorList>
            <person name="Lanie J.A."/>
            <person name="Ng W.-L."/>
            <person name="Kazmierczak K.M."/>
            <person name="Andrzejewski T.M."/>
            <person name="Davidsen T.M."/>
            <person name="Wayne K.J."/>
            <person name="Tettelin H."/>
            <person name="Glass J.I."/>
            <person name="Rusch D."/>
            <person name="Podicherti R."/>
            <person name="Tsui H.-C.T."/>
            <person name="Winkler M.E."/>
        </authorList>
    </citation>
    <scope>NUCLEOTIDE SEQUENCE</scope>
</reference>